<organism evidence="2 3">
    <name type="scientific">Brachionus plicatilis</name>
    <name type="common">Marine rotifer</name>
    <name type="synonym">Brachionus muelleri</name>
    <dbReference type="NCBI Taxonomy" id="10195"/>
    <lineage>
        <taxon>Eukaryota</taxon>
        <taxon>Metazoa</taxon>
        <taxon>Spiralia</taxon>
        <taxon>Gnathifera</taxon>
        <taxon>Rotifera</taxon>
        <taxon>Eurotatoria</taxon>
        <taxon>Monogononta</taxon>
        <taxon>Pseudotrocha</taxon>
        <taxon>Ploima</taxon>
        <taxon>Brachionidae</taxon>
        <taxon>Brachionus</taxon>
    </lineage>
</organism>
<keyword evidence="3" id="KW-1185">Reference proteome</keyword>
<comment type="caution">
    <text evidence="2">The sequence shown here is derived from an EMBL/GenBank/DDBJ whole genome shotgun (WGS) entry which is preliminary data.</text>
</comment>
<evidence type="ECO:0000313" key="2">
    <source>
        <dbReference type="EMBL" id="RNA41051.1"/>
    </source>
</evidence>
<evidence type="ECO:0000313" key="3">
    <source>
        <dbReference type="Proteomes" id="UP000276133"/>
    </source>
</evidence>
<dbReference type="OrthoDB" id="10040691at2759"/>
<dbReference type="AlphaFoldDB" id="A0A3M7SZ07"/>
<protein>
    <submittedName>
        <fullName evidence="2">Uncharacterized protein</fullName>
    </submittedName>
</protein>
<gene>
    <name evidence="2" type="ORF">BpHYR1_035050</name>
</gene>
<sequence>MSINKSSNMTAKMPSSMDYLYQAISLIEAKGYPTQQFQPNLSPISELASNIFGESKKRIIGNLMFQNHPQFSTSQAFLANNENYNLVNYSRNNLAQQTKTMPSCTCCSQNHYPANSYYSYQSQLKQKHQEKQMNMINKRQMNSNDSESKKFSNPPSRLEKAKQFVRKVESESLASSLPLSSDLTMNQAQNQYYPVDVLYTLLPMYLTPILNKQAYQNQQPIDPAYIQGLVNYFLSIHQQMHPKPLNNNHQQPNKTNFTSTNNQTKTAIKKPSRSRILIQDIDSKVEEHFKRSLGNDYVKLMPDSKRIRLENDNSQIKDGIQPSSPTSTIKTVSSCTSPSLNINEASNQSLMTEKSPDYKKEAFLLLNE</sequence>
<dbReference type="EMBL" id="REGN01000561">
    <property type="protein sequence ID" value="RNA41051.1"/>
    <property type="molecule type" value="Genomic_DNA"/>
</dbReference>
<evidence type="ECO:0000256" key="1">
    <source>
        <dbReference type="SAM" id="MobiDB-lite"/>
    </source>
</evidence>
<feature type="region of interest" description="Disordered" evidence="1">
    <location>
        <begin position="252"/>
        <end position="272"/>
    </location>
</feature>
<feature type="compositionally biased region" description="Polar residues" evidence="1">
    <location>
        <begin position="252"/>
        <end position="266"/>
    </location>
</feature>
<feature type="region of interest" description="Disordered" evidence="1">
    <location>
        <begin position="139"/>
        <end position="160"/>
    </location>
</feature>
<reference evidence="2 3" key="1">
    <citation type="journal article" date="2018" name="Sci. Rep.">
        <title>Genomic signatures of local adaptation to the degree of environmental predictability in rotifers.</title>
        <authorList>
            <person name="Franch-Gras L."/>
            <person name="Hahn C."/>
            <person name="Garcia-Roger E.M."/>
            <person name="Carmona M.J."/>
            <person name="Serra M."/>
            <person name="Gomez A."/>
        </authorList>
    </citation>
    <scope>NUCLEOTIDE SEQUENCE [LARGE SCALE GENOMIC DNA]</scope>
    <source>
        <strain evidence="2">HYR1</strain>
    </source>
</reference>
<feature type="compositionally biased region" description="Polar residues" evidence="1">
    <location>
        <begin position="139"/>
        <end position="155"/>
    </location>
</feature>
<name>A0A3M7SZ07_BRAPC</name>
<dbReference type="Proteomes" id="UP000276133">
    <property type="component" value="Unassembled WGS sequence"/>
</dbReference>
<proteinExistence type="predicted"/>
<accession>A0A3M7SZ07</accession>